<feature type="compositionally biased region" description="Basic and acidic residues" evidence="3">
    <location>
        <begin position="781"/>
        <end position="793"/>
    </location>
</feature>
<reference evidence="5 6" key="2">
    <citation type="journal article" date="2017" name="Nature">
        <title>The Apostasia genome and the evolution of orchids.</title>
        <authorList>
            <person name="Zhang G.Q."/>
            <person name="Liu K.W."/>
            <person name="Li Z."/>
            <person name="Lohaus R."/>
            <person name="Hsiao Y.Y."/>
            <person name="Niu S.C."/>
            <person name="Wang J.Y."/>
            <person name="Lin Y.C."/>
            <person name="Xu Q."/>
            <person name="Chen L.J."/>
            <person name="Yoshida K."/>
            <person name="Fujiwara S."/>
            <person name="Wang Z.W."/>
            <person name="Zhang Y.Q."/>
            <person name="Mitsuda N."/>
            <person name="Wang M."/>
            <person name="Liu G.H."/>
            <person name="Pecoraro L."/>
            <person name="Huang H.X."/>
            <person name="Xiao X.J."/>
            <person name="Lin M."/>
            <person name="Wu X.Y."/>
            <person name="Wu W.L."/>
            <person name="Chen Y.Y."/>
            <person name="Chang S.B."/>
            <person name="Sakamoto S."/>
            <person name="Ohme-Takagi M."/>
            <person name="Yagi M."/>
            <person name="Zeng S.J."/>
            <person name="Shen C.Y."/>
            <person name="Yeh C.M."/>
            <person name="Luo Y.B."/>
            <person name="Tsai W.C."/>
            <person name="Van de Peer Y."/>
            <person name="Liu Z.J."/>
        </authorList>
    </citation>
    <scope>NUCLEOTIDE SEQUENCE [LARGE SCALE GENOMIC DNA]</scope>
    <source>
        <tissue evidence="5">The whole plant</tissue>
    </source>
</reference>
<evidence type="ECO:0000313" key="5">
    <source>
        <dbReference type="EMBL" id="PKU82178.1"/>
    </source>
</evidence>
<organism evidence="5 6">
    <name type="scientific">Dendrobium catenatum</name>
    <dbReference type="NCBI Taxonomy" id="906689"/>
    <lineage>
        <taxon>Eukaryota</taxon>
        <taxon>Viridiplantae</taxon>
        <taxon>Streptophyta</taxon>
        <taxon>Embryophyta</taxon>
        <taxon>Tracheophyta</taxon>
        <taxon>Spermatophyta</taxon>
        <taxon>Magnoliopsida</taxon>
        <taxon>Liliopsida</taxon>
        <taxon>Asparagales</taxon>
        <taxon>Orchidaceae</taxon>
        <taxon>Epidendroideae</taxon>
        <taxon>Malaxideae</taxon>
        <taxon>Dendrobiinae</taxon>
        <taxon>Dendrobium</taxon>
    </lineage>
</organism>
<gene>
    <name evidence="5" type="primary">AIG1</name>
    <name evidence="5" type="ORF">MA16_Dca023411</name>
</gene>
<dbReference type="Pfam" id="PF04548">
    <property type="entry name" value="AIG1"/>
    <property type="match status" value="3"/>
</dbReference>
<name>A0A2I0X2M6_9ASPA</name>
<dbReference type="EMBL" id="KZ502210">
    <property type="protein sequence ID" value="PKU82178.1"/>
    <property type="molecule type" value="Genomic_DNA"/>
</dbReference>
<dbReference type="CDD" id="cd06503">
    <property type="entry name" value="ATP-synt_Fo_b"/>
    <property type="match status" value="1"/>
</dbReference>
<evidence type="ECO:0000256" key="1">
    <source>
        <dbReference type="ARBA" id="ARBA00022741"/>
    </source>
</evidence>
<keyword evidence="1" id="KW-0547">Nucleotide-binding</keyword>
<dbReference type="PROSITE" id="PS51720">
    <property type="entry name" value="G_AIG1"/>
    <property type="match status" value="1"/>
</dbReference>
<dbReference type="GO" id="GO:0005525">
    <property type="term" value="F:GTP binding"/>
    <property type="evidence" value="ECO:0007669"/>
    <property type="project" value="UniProtKB-KW"/>
</dbReference>
<keyword evidence="6" id="KW-1185">Reference proteome</keyword>
<sequence length="806" mass="90412">MIGLTAALRRGLDTWRDSAWSLNHVGMNDSRPIGSNGIRSERPDGATSPARSGQETRVRIPGAKDKCKDTYIERWSYPHLPMWKSSKPLDIDPKVNIQPRKSLEEIRAVGIEMSGLSYTMEVDPINDWELTTASNTINIVLVGRTGNGKSATGNSILGREAFIFDAGCFLVTRFSELQRTILNDDRIVNVIDTPGLFDCCTSAENIIQLCKNRVIVFDNTTKDMIKREEQVNELLSLVESVIVDNGGKPYLNKIFAKHKALDDWHDAASHPNLDHDVGHVRGKELVDWHDVTSHLVNAGHSERLALFVFSVIISVEVAPYSILRSSPAEELKPPKVSMTMEADPINDWEMTTASNPINIVVVGKAGNGKSATGNSILGREAFISKLSPSGVTSTSELQGTILNDGRIINVIDTPVAFRRFKNRRNKPCRKRFLAVHFRQLYVPAFFWRPRRSVISGGSSAGDRRLITGGLPAIRPSKHPVLAAAKPPGHRRLFTGGILAFKTASLFDFSINSDVISREIVKSIDLAKDGIHAIIMVLSVGSRFTREEQAAVESMKSLFGDEIVNYIILVFTGGDSLESKQQSLEDYISLCPEPLRDMMKREGQVNKLLSLVESVISDNGGKPYSNKMFVELKEGYLLRHHKDEEAKAKEGWSKDELSNVMKENSKLYNDQLKRVTEMVEEKLKLTIESFSKQLAEEQATRLEAEKLARESRKESDEEIRKFKEKLNEAHLEAERLAGKSRKESNEEIQKLKEKLNGTLKEAERLAEKSRQSNKQIQNLKAELNETRRQSDDFRRRVAAEQQKCAIL</sequence>
<dbReference type="PANTHER" id="PTHR10903:SF184">
    <property type="entry name" value="GTP-BINDING PROTEIN A"/>
    <property type="match status" value="1"/>
</dbReference>
<evidence type="ECO:0000256" key="2">
    <source>
        <dbReference type="ARBA" id="ARBA00023134"/>
    </source>
</evidence>
<dbReference type="Proteomes" id="UP000233837">
    <property type="component" value="Unassembled WGS sequence"/>
</dbReference>
<dbReference type="PANTHER" id="PTHR10903">
    <property type="entry name" value="GTPASE, IMAP FAMILY MEMBER-RELATED"/>
    <property type="match status" value="1"/>
</dbReference>
<dbReference type="AlphaFoldDB" id="A0A2I0X2M6"/>
<evidence type="ECO:0000313" key="6">
    <source>
        <dbReference type="Proteomes" id="UP000233837"/>
    </source>
</evidence>
<dbReference type="Gene3D" id="3.40.50.300">
    <property type="entry name" value="P-loop containing nucleotide triphosphate hydrolases"/>
    <property type="match status" value="4"/>
</dbReference>
<dbReference type="STRING" id="906689.A0A2I0X2M6"/>
<reference evidence="5 6" key="1">
    <citation type="journal article" date="2016" name="Sci. Rep.">
        <title>The Dendrobium catenatum Lindl. genome sequence provides insights into polysaccharide synthase, floral development and adaptive evolution.</title>
        <authorList>
            <person name="Zhang G.Q."/>
            <person name="Xu Q."/>
            <person name="Bian C."/>
            <person name="Tsai W.C."/>
            <person name="Yeh C.M."/>
            <person name="Liu K.W."/>
            <person name="Yoshida K."/>
            <person name="Zhang L.S."/>
            <person name="Chang S.B."/>
            <person name="Chen F."/>
            <person name="Shi Y."/>
            <person name="Su Y.Y."/>
            <person name="Zhang Y.Q."/>
            <person name="Chen L.J."/>
            <person name="Yin Y."/>
            <person name="Lin M."/>
            <person name="Huang H."/>
            <person name="Deng H."/>
            <person name="Wang Z.W."/>
            <person name="Zhu S.L."/>
            <person name="Zhao X."/>
            <person name="Deng C."/>
            <person name="Niu S.C."/>
            <person name="Huang J."/>
            <person name="Wang M."/>
            <person name="Liu G.H."/>
            <person name="Yang H.J."/>
            <person name="Xiao X.J."/>
            <person name="Hsiao Y.Y."/>
            <person name="Wu W.L."/>
            <person name="Chen Y.Y."/>
            <person name="Mitsuda N."/>
            <person name="Ohme-Takagi M."/>
            <person name="Luo Y.B."/>
            <person name="Van de Peer Y."/>
            <person name="Liu Z.J."/>
        </authorList>
    </citation>
    <scope>NUCLEOTIDE SEQUENCE [LARGE SCALE GENOMIC DNA]</scope>
    <source>
        <tissue evidence="5">The whole plant</tissue>
    </source>
</reference>
<keyword evidence="2" id="KW-0342">GTP-binding</keyword>
<accession>A0A2I0X2M6</accession>
<feature type="region of interest" description="Disordered" evidence="3">
    <location>
        <begin position="30"/>
        <end position="57"/>
    </location>
</feature>
<protein>
    <submittedName>
        <fullName evidence="5">Protein AIG1</fullName>
    </submittedName>
</protein>
<evidence type="ECO:0000259" key="4">
    <source>
        <dbReference type="PROSITE" id="PS51720"/>
    </source>
</evidence>
<dbReference type="InterPro" id="IPR027417">
    <property type="entry name" value="P-loop_NTPase"/>
</dbReference>
<feature type="region of interest" description="Disordered" evidence="3">
    <location>
        <begin position="761"/>
        <end position="793"/>
    </location>
</feature>
<dbReference type="SUPFAM" id="SSF52540">
    <property type="entry name" value="P-loop containing nucleoside triphosphate hydrolases"/>
    <property type="match status" value="2"/>
</dbReference>
<evidence type="ECO:0000256" key="3">
    <source>
        <dbReference type="SAM" id="MobiDB-lite"/>
    </source>
</evidence>
<dbReference type="InterPro" id="IPR045058">
    <property type="entry name" value="GIMA/IAN/Toc"/>
</dbReference>
<proteinExistence type="predicted"/>
<dbReference type="InterPro" id="IPR006703">
    <property type="entry name" value="G_AIG1"/>
</dbReference>
<feature type="domain" description="AIG1-type G" evidence="4">
    <location>
        <begin position="354"/>
        <end position="676"/>
    </location>
</feature>